<sequence length="458" mass="50929">MITQRLNQYLQNEPKLRGAIAGISIRSRETGEILYEHHSDIRLRPASNLKLFTSAAALSVLGEDYTFETDVLTDGELEGEVLKGNLYLRGKGDPTLLPKDIDLFAKTLREQGIREIQGDLIGDDTWYDNIRYSVDLTWTDETFYYGAQVSALTISPSEDYDTGTVLVTIKPGKIGEQPTLSLDPDTDYVKIVNQAVTVAAGSDVETDIEPEREHGGNTIYIKGTIPENTPEEKIWVAVWEPTEYALALFRQSLKKYGIELKGNLKIGETTKKTKVLTNHTSIPLKELLIPFMKLSNNGHGEMLVKEMGKVVYGEGSWDKGLEVLREELEKLGVNTSTLVLRDGSGISHVNLIPAHEVSQLLFSVQSQPWFPAFLQSLPIGGEKERMVGGTLRERMGTNELQGKIKAKTGTIETVSSLSGYIDTKNGEQWIFSVILNNLLDSELGKQVEDEIVEILVWG</sequence>
<dbReference type="InterPro" id="IPR000667">
    <property type="entry name" value="Peptidase_S13"/>
</dbReference>
<proteinExistence type="inferred from homology"/>
<evidence type="ECO:0000256" key="1">
    <source>
        <dbReference type="ARBA" id="ARBA00006096"/>
    </source>
</evidence>
<dbReference type="PANTHER" id="PTHR30023">
    <property type="entry name" value="D-ALANYL-D-ALANINE CARBOXYPEPTIDASE"/>
    <property type="match status" value="1"/>
</dbReference>
<dbReference type="InterPro" id="IPR012338">
    <property type="entry name" value="Beta-lactam/transpept-like"/>
</dbReference>
<dbReference type="Proteomes" id="UP000219546">
    <property type="component" value="Unassembled WGS sequence"/>
</dbReference>
<dbReference type="GO" id="GO:0000270">
    <property type="term" value="P:peptidoglycan metabolic process"/>
    <property type="evidence" value="ECO:0007669"/>
    <property type="project" value="TreeGrafter"/>
</dbReference>
<organism evidence="3 4">
    <name type="scientific">Bacillus oleivorans</name>
    <dbReference type="NCBI Taxonomy" id="1448271"/>
    <lineage>
        <taxon>Bacteria</taxon>
        <taxon>Bacillati</taxon>
        <taxon>Bacillota</taxon>
        <taxon>Bacilli</taxon>
        <taxon>Bacillales</taxon>
        <taxon>Bacillaceae</taxon>
        <taxon>Bacillus</taxon>
    </lineage>
</organism>
<evidence type="ECO:0000256" key="2">
    <source>
        <dbReference type="ARBA" id="ARBA00022801"/>
    </source>
</evidence>
<keyword evidence="3" id="KW-0645">Protease</keyword>
<dbReference type="GO" id="GO:0004185">
    <property type="term" value="F:serine-type carboxypeptidase activity"/>
    <property type="evidence" value="ECO:0007669"/>
    <property type="project" value="InterPro"/>
</dbReference>
<protein>
    <submittedName>
        <fullName evidence="3">D-alanyl-D-alanine carboxypeptidase/D-alanyl-D-alanine-endopeptidase (Penicillin-binding protein 4)</fullName>
    </submittedName>
</protein>
<dbReference type="Gene3D" id="3.40.710.10">
    <property type="entry name" value="DD-peptidase/beta-lactamase superfamily"/>
    <property type="match status" value="2"/>
</dbReference>
<keyword evidence="3" id="KW-0121">Carboxypeptidase</keyword>
<evidence type="ECO:0000313" key="4">
    <source>
        <dbReference type="Proteomes" id="UP000219546"/>
    </source>
</evidence>
<gene>
    <name evidence="3" type="ORF">SAMN05877753_102769</name>
</gene>
<dbReference type="GO" id="GO:0006508">
    <property type="term" value="P:proteolysis"/>
    <property type="evidence" value="ECO:0007669"/>
    <property type="project" value="InterPro"/>
</dbReference>
<reference evidence="3 4" key="1">
    <citation type="submission" date="2017-08" db="EMBL/GenBank/DDBJ databases">
        <authorList>
            <person name="de Groot N.N."/>
        </authorList>
    </citation>
    <scope>NUCLEOTIDE SEQUENCE [LARGE SCALE GENOMIC DNA]</scope>
    <source>
        <strain evidence="3 4">JC228</strain>
    </source>
</reference>
<name>A0A285CMV8_9BACI</name>
<evidence type="ECO:0000313" key="3">
    <source>
        <dbReference type="EMBL" id="SNX68867.1"/>
    </source>
</evidence>
<dbReference type="NCBIfam" id="TIGR00666">
    <property type="entry name" value="PBP4"/>
    <property type="match status" value="1"/>
</dbReference>
<comment type="similarity">
    <text evidence="1">Belongs to the peptidase S13 family.</text>
</comment>
<dbReference type="SUPFAM" id="SSF56601">
    <property type="entry name" value="beta-lactamase/transpeptidase-like"/>
    <property type="match status" value="1"/>
</dbReference>
<dbReference type="EMBL" id="OAOP01000002">
    <property type="protein sequence ID" value="SNX68867.1"/>
    <property type="molecule type" value="Genomic_DNA"/>
</dbReference>
<keyword evidence="2" id="KW-0378">Hydrolase</keyword>
<dbReference type="PRINTS" id="PR00922">
    <property type="entry name" value="DADACBPTASE3"/>
</dbReference>
<dbReference type="Gene3D" id="3.50.80.20">
    <property type="entry name" value="D-Ala-D-Ala carboxypeptidase C, peptidase S13"/>
    <property type="match status" value="1"/>
</dbReference>
<dbReference type="PANTHER" id="PTHR30023:SF0">
    <property type="entry name" value="PENICILLIN-SENSITIVE CARBOXYPEPTIDASE A"/>
    <property type="match status" value="1"/>
</dbReference>
<keyword evidence="4" id="KW-1185">Reference proteome</keyword>
<dbReference type="Pfam" id="PF02113">
    <property type="entry name" value="Peptidase_S13"/>
    <property type="match status" value="1"/>
</dbReference>
<accession>A0A285CMV8</accession>
<dbReference type="AlphaFoldDB" id="A0A285CMV8"/>